<protein>
    <submittedName>
        <fullName evidence="2">Uncharacterized protein</fullName>
    </submittedName>
</protein>
<evidence type="ECO:0000313" key="2">
    <source>
        <dbReference type="EMBL" id="CAJ0569994.1"/>
    </source>
</evidence>
<keyword evidence="1" id="KW-0732">Signal</keyword>
<sequence length="137" mass="15214">MKPLLLVVLLMYLASADEAAGSVCENDATCQETLGPAYYCLNSASKAPKTFLFLICLTVVAALPNPFCHFDDYCRGGWYEGKHYHCKAVEGTEQKICKKLPVLQCVDESDCWMYKQPACIGYHEGRPGYCLETDPNA</sequence>
<keyword evidence="3" id="KW-1185">Reference proteome</keyword>
<evidence type="ECO:0000256" key="1">
    <source>
        <dbReference type="SAM" id="SignalP"/>
    </source>
</evidence>
<feature type="signal peptide" evidence="1">
    <location>
        <begin position="1"/>
        <end position="16"/>
    </location>
</feature>
<comment type="caution">
    <text evidence="2">The sequence shown here is derived from an EMBL/GenBank/DDBJ whole genome shotgun (WGS) entry which is preliminary data.</text>
</comment>
<reference evidence="2" key="1">
    <citation type="submission" date="2023-06" db="EMBL/GenBank/DDBJ databases">
        <authorList>
            <person name="Delattre M."/>
        </authorList>
    </citation>
    <scope>NUCLEOTIDE SEQUENCE</scope>
    <source>
        <strain evidence="2">AF72</strain>
    </source>
</reference>
<accession>A0AA36FX16</accession>
<dbReference type="Proteomes" id="UP001177023">
    <property type="component" value="Unassembled WGS sequence"/>
</dbReference>
<dbReference type="AlphaFoldDB" id="A0AA36FX16"/>
<evidence type="ECO:0000313" key="3">
    <source>
        <dbReference type="Proteomes" id="UP001177023"/>
    </source>
</evidence>
<proteinExistence type="predicted"/>
<feature type="non-terminal residue" evidence="2">
    <location>
        <position position="137"/>
    </location>
</feature>
<feature type="chain" id="PRO_5041350362" evidence="1">
    <location>
        <begin position="17"/>
        <end position="137"/>
    </location>
</feature>
<dbReference type="EMBL" id="CATQJA010002209">
    <property type="protein sequence ID" value="CAJ0569994.1"/>
    <property type="molecule type" value="Genomic_DNA"/>
</dbReference>
<gene>
    <name evidence="2" type="ORF">MSPICULIGERA_LOCUS8448</name>
</gene>
<name>A0AA36FX16_9BILA</name>
<organism evidence="2 3">
    <name type="scientific">Mesorhabditis spiculigera</name>
    <dbReference type="NCBI Taxonomy" id="96644"/>
    <lineage>
        <taxon>Eukaryota</taxon>
        <taxon>Metazoa</taxon>
        <taxon>Ecdysozoa</taxon>
        <taxon>Nematoda</taxon>
        <taxon>Chromadorea</taxon>
        <taxon>Rhabditida</taxon>
        <taxon>Rhabditina</taxon>
        <taxon>Rhabditomorpha</taxon>
        <taxon>Rhabditoidea</taxon>
        <taxon>Rhabditidae</taxon>
        <taxon>Mesorhabditinae</taxon>
        <taxon>Mesorhabditis</taxon>
    </lineage>
</organism>